<dbReference type="InterPro" id="IPR044946">
    <property type="entry name" value="Restrct_endonuc_typeI_TRD_sf"/>
</dbReference>
<dbReference type="GO" id="GO:0003677">
    <property type="term" value="F:DNA binding"/>
    <property type="evidence" value="ECO:0007669"/>
    <property type="project" value="UniProtKB-KW"/>
</dbReference>
<dbReference type="Proteomes" id="UP000229176">
    <property type="component" value="Unassembled WGS sequence"/>
</dbReference>
<dbReference type="EMBL" id="PCTI01000014">
    <property type="protein sequence ID" value="PIP69094.1"/>
    <property type="molecule type" value="Genomic_DNA"/>
</dbReference>
<evidence type="ECO:0000313" key="6">
    <source>
        <dbReference type="Proteomes" id="UP000229176"/>
    </source>
</evidence>
<sequence>MNSQGPSLRDPAVGTIGYSWVVPDNREFYFKDGNLLWIKDIKADSYYLRLVLDSMFASINQLSAGAAYQALTIIKLKQVDIPLPSLEIQKQIVAKIEEEQKIVEANKKLIGIFQRKIANVLSEIKV</sequence>
<dbReference type="Pfam" id="PF01420">
    <property type="entry name" value="Methylase_S"/>
    <property type="match status" value="1"/>
</dbReference>
<keyword evidence="2" id="KW-0680">Restriction system</keyword>
<evidence type="ECO:0000313" key="5">
    <source>
        <dbReference type="EMBL" id="PIP69094.1"/>
    </source>
</evidence>
<dbReference type="SUPFAM" id="SSF116734">
    <property type="entry name" value="DNA methylase specificity domain"/>
    <property type="match status" value="1"/>
</dbReference>
<gene>
    <name evidence="5" type="ORF">COW91_01285</name>
</gene>
<evidence type="ECO:0000259" key="4">
    <source>
        <dbReference type="Pfam" id="PF01420"/>
    </source>
</evidence>
<comment type="similarity">
    <text evidence="1">Belongs to the type-I restriction system S methylase family.</text>
</comment>
<name>A0A2H0CGR3_9BACT</name>
<dbReference type="AlphaFoldDB" id="A0A2H0CGR3"/>
<feature type="domain" description="Type I restriction modification DNA specificity" evidence="4">
    <location>
        <begin position="14"/>
        <end position="107"/>
    </location>
</feature>
<organism evidence="5 6">
    <name type="scientific">Candidatus Nomurabacteria bacterium CG22_combo_CG10-13_8_21_14_all_32_8</name>
    <dbReference type="NCBI Taxonomy" id="1974732"/>
    <lineage>
        <taxon>Bacteria</taxon>
        <taxon>Candidatus Nomuraibacteriota</taxon>
    </lineage>
</organism>
<dbReference type="GO" id="GO:0009307">
    <property type="term" value="P:DNA restriction-modification system"/>
    <property type="evidence" value="ECO:0007669"/>
    <property type="project" value="UniProtKB-KW"/>
</dbReference>
<dbReference type="Gene3D" id="3.90.220.20">
    <property type="entry name" value="DNA methylase specificity domains"/>
    <property type="match status" value="1"/>
</dbReference>
<keyword evidence="3" id="KW-0238">DNA-binding</keyword>
<reference evidence="5 6" key="1">
    <citation type="submission" date="2017-09" db="EMBL/GenBank/DDBJ databases">
        <title>Depth-based differentiation of microbial function through sediment-hosted aquifers and enrichment of novel symbionts in the deep terrestrial subsurface.</title>
        <authorList>
            <person name="Probst A.J."/>
            <person name="Ladd B."/>
            <person name="Jarett J.K."/>
            <person name="Geller-Mcgrath D.E."/>
            <person name="Sieber C.M."/>
            <person name="Emerson J.B."/>
            <person name="Anantharaman K."/>
            <person name="Thomas B.C."/>
            <person name="Malmstrom R."/>
            <person name="Stieglmeier M."/>
            <person name="Klingl A."/>
            <person name="Woyke T."/>
            <person name="Ryan C.M."/>
            <person name="Banfield J.F."/>
        </authorList>
    </citation>
    <scope>NUCLEOTIDE SEQUENCE [LARGE SCALE GENOMIC DNA]</scope>
    <source>
        <strain evidence="5">CG22_combo_CG10-13_8_21_14_all_32_8</strain>
    </source>
</reference>
<protein>
    <recommendedName>
        <fullName evidence="4">Type I restriction modification DNA specificity domain-containing protein</fullName>
    </recommendedName>
</protein>
<evidence type="ECO:0000256" key="2">
    <source>
        <dbReference type="ARBA" id="ARBA00022747"/>
    </source>
</evidence>
<accession>A0A2H0CGR3</accession>
<comment type="caution">
    <text evidence="5">The sequence shown here is derived from an EMBL/GenBank/DDBJ whole genome shotgun (WGS) entry which is preliminary data.</text>
</comment>
<proteinExistence type="inferred from homology"/>
<evidence type="ECO:0000256" key="3">
    <source>
        <dbReference type="ARBA" id="ARBA00023125"/>
    </source>
</evidence>
<dbReference type="InterPro" id="IPR000055">
    <property type="entry name" value="Restrct_endonuc_typeI_TRD"/>
</dbReference>
<evidence type="ECO:0000256" key="1">
    <source>
        <dbReference type="ARBA" id="ARBA00010923"/>
    </source>
</evidence>